<feature type="domain" description="HpcH/HpaI aldolase/citrate lyase" evidence="4">
    <location>
        <begin position="16"/>
        <end position="240"/>
    </location>
</feature>
<dbReference type="InterPro" id="IPR005000">
    <property type="entry name" value="Aldolase/citrate-lyase_domain"/>
</dbReference>
<dbReference type="PANTHER" id="PTHR30502">
    <property type="entry name" value="2-KETO-3-DEOXY-L-RHAMNONATE ALDOLASE"/>
    <property type="match status" value="1"/>
</dbReference>
<reference evidence="5" key="1">
    <citation type="journal article" date="2020" name="mSystems">
        <title>Genome- and Community-Level Interaction Insights into Carbon Utilization and Element Cycling Functions of Hydrothermarchaeota in Hydrothermal Sediment.</title>
        <authorList>
            <person name="Zhou Z."/>
            <person name="Liu Y."/>
            <person name="Xu W."/>
            <person name="Pan J."/>
            <person name="Luo Z.H."/>
            <person name="Li M."/>
        </authorList>
    </citation>
    <scope>NUCLEOTIDE SEQUENCE [LARGE SCALE GENOMIC DNA]</scope>
    <source>
        <strain evidence="5">SpSt-508</strain>
    </source>
</reference>
<evidence type="ECO:0000259" key="4">
    <source>
        <dbReference type="Pfam" id="PF03328"/>
    </source>
</evidence>
<dbReference type="GO" id="GO:0005737">
    <property type="term" value="C:cytoplasm"/>
    <property type="evidence" value="ECO:0007669"/>
    <property type="project" value="TreeGrafter"/>
</dbReference>
<evidence type="ECO:0000313" key="5">
    <source>
        <dbReference type="EMBL" id="HGT39787.1"/>
    </source>
</evidence>
<dbReference type="Gene3D" id="3.20.20.60">
    <property type="entry name" value="Phosphoenolpyruvate-binding domains"/>
    <property type="match status" value="1"/>
</dbReference>
<comment type="similarity">
    <text evidence="1">Belongs to the HpcH/HpaI aldolase family.</text>
</comment>
<dbReference type="InterPro" id="IPR040442">
    <property type="entry name" value="Pyrv_kinase-like_dom_sf"/>
</dbReference>
<dbReference type="InterPro" id="IPR050251">
    <property type="entry name" value="HpcH-HpaI_aldolase"/>
</dbReference>
<dbReference type="GO" id="GO:0016832">
    <property type="term" value="F:aldehyde-lyase activity"/>
    <property type="evidence" value="ECO:0007669"/>
    <property type="project" value="TreeGrafter"/>
</dbReference>
<evidence type="ECO:0000256" key="2">
    <source>
        <dbReference type="ARBA" id="ARBA00022723"/>
    </source>
</evidence>
<dbReference type="EMBL" id="DSVQ01000015">
    <property type="protein sequence ID" value="HGT39787.1"/>
    <property type="molecule type" value="Genomic_DNA"/>
</dbReference>
<name>A0A7C4QNU2_9PLAN</name>
<keyword evidence="3" id="KW-0456">Lyase</keyword>
<sequence length="264" mass="28285">MRRNPVKAALKAGLPQVGTWLSLGSVFAARLMARAGFPWLTVDLEHSPIGWTDAGYLFGAIADAGCVCLARVPRGDHDYIKRVLDAGAHGIVVPMVNTVEEARLAIAAAKYPPVGNRSVGGAMHALNFNATAGDYYAHANDEILVVLQTESPQGVDNAEAIYSLPGVDAIFVGPNDLTYQMRGPDGADPTPAQLEAMLQRVLAAGKKAGTPVGLHVQTVEQVQQRIAEGWQFLAIGSELRFMMVEAQRIVQSLNLKAQTDLARY</sequence>
<keyword evidence="2" id="KW-0479">Metal-binding</keyword>
<dbReference type="AlphaFoldDB" id="A0A7C4QNU2"/>
<dbReference type="PANTHER" id="PTHR30502:SF0">
    <property type="entry name" value="PHOSPHOENOLPYRUVATE CARBOXYLASE FAMILY PROTEIN"/>
    <property type="match status" value="1"/>
</dbReference>
<dbReference type="Pfam" id="PF03328">
    <property type="entry name" value="HpcH_HpaI"/>
    <property type="match status" value="1"/>
</dbReference>
<protein>
    <submittedName>
        <fullName evidence="5">2-dehydro-3-deoxyglucarate aldolase</fullName>
    </submittedName>
</protein>
<evidence type="ECO:0000256" key="1">
    <source>
        <dbReference type="ARBA" id="ARBA00005568"/>
    </source>
</evidence>
<dbReference type="InterPro" id="IPR015813">
    <property type="entry name" value="Pyrv/PenolPyrv_kinase-like_dom"/>
</dbReference>
<organism evidence="5">
    <name type="scientific">Schlesneria paludicola</name>
    <dbReference type="NCBI Taxonomy" id="360056"/>
    <lineage>
        <taxon>Bacteria</taxon>
        <taxon>Pseudomonadati</taxon>
        <taxon>Planctomycetota</taxon>
        <taxon>Planctomycetia</taxon>
        <taxon>Planctomycetales</taxon>
        <taxon>Planctomycetaceae</taxon>
        <taxon>Schlesneria</taxon>
    </lineage>
</organism>
<evidence type="ECO:0000256" key="3">
    <source>
        <dbReference type="ARBA" id="ARBA00023239"/>
    </source>
</evidence>
<gene>
    <name evidence="5" type="ORF">ENS64_11075</name>
</gene>
<proteinExistence type="inferred from homology"/>
<comment type="caution">
    <text evidence="5">The sequence shown here is derived from an EMBL/GenBank/DDBJ whole genome shotgun (WGS) entry which is preliminary data.</text>
</comment>
<dbReference type="GO" id="GO:0046872">
    <property type="term" value="F:metal ion binding"/>
    <property type="evidence" value="ECO:0007669"/>
    <property type="project" value="UniProtKB-KW"/>
</dbReference>
<accession>A0A7C4QNU2</accession>
<dbReference type="SUPFAM" id="SSF51621">
    <property type="entry name" value="Phosphoenolpyruvate/pyruvate domain"/>
    <property type="match status" value="1"/>
</dbReference>